<accession>A0AA88KCL1</accession>
<keyword evidence="1" id="KW-0175">Coiled coil</keyword>
<reference evidence="2 3" key="1">
    <citation type="journal article" date="2018" name="BMC Genomics">
        <title>The genome of Naegleria lovaniensis, the basis for a comparative approach to unravel pathogenicity factors of the human pathogenic amoeba N. fowleri.</title>
        <authorList>
            <person name="Liechti N."/>
            <person name="Schurch N."/>
            <person name="Bruggmann R."/>
            <person name="Wittwer M."/>
        </authorList>
    </citation>
    <scope>NUCLEOTIDE SEQUENCE [LARGE SCALE GENOMIC DNA]</scope>
    <source>
        <strain evidence="2 3">ATCC 30569</strain>
    </source>
</reference>
<dbReference type="GeneID" id="68104703"/>
<feature type="coiled-coil region" evidence="1">
    <location>
        <begin position="392"/>
        <end position="430"/>
    </location>
</feature>
<comment type="caution">
    <text evidence="2">The sequence shown here is derived from an EMBL/GenBank/DDBJ whole genome shotgun (WGS) entry which is preliminary data.</text>
</comment>
<dbReference type="Proteomes" id="UP000816034">
    <property type="component" value="Unassembled WGS sequence"/>
</dbReference>
<organism evidence="2 3">
    <name type="scientific">Naegleria lovaniensis</name>
    <name type="common">Amoeba</name>
    <dbReference type="NCBI Taxonomy" id="51637"/>
    <lineage>
        <taxon>Eukaryota</taxon>
        <taxon>Discoba</taxon>
        <taxon>Heterolobosea</taxon>
        <taxon>Tetramitia</taxon>
        <taxon>Eutetramitia</taxon>
        <taxon>Vahlkampfiidae</taxon>
        <taxon>Naegleria</taxon>
    </lineage>
</organism>
<dbReference type="AlphaFoldDB" id="A0AA88KCL1"/>
<evidence type="ECO:0000256" key="1">
    <source>
        <dbReference type="SAM" id="Coils"/>
    </source>
</evidence>
<name>A0AA88KCL1_NAELO</name>
<gene>
    <name evidence="2" type="ORF">C9374_012249</name>
</gene>
<keyword evidence="3" id="KW-1185">Reference proteome</keyword>
<protein>
    <submittedName>
        <fullName evidence="2">Uncharacterized protein</fullName>
    </submittedName>
</protein>
<evidence type="ECO:0000313" key="2">
    <source>
        <dbReference type="EMBL" id="KAG2373383.1"/>
    </source>
</evidence>
<proteinExistence type="predicted"/>
<sequence length="434" mass="50352">MSSDDKLLESLAKYEHLFKHQTTLDTNDGRAFAVDWVDNGTIYETYFWVEREGNDMEFKLSRRKAIGKVSSCTLTQIFSVYSINSEVDQFKKGHRIRSHFYSNSYGLLLNTAKDNSTIEVLDDCGQVQTMKVTPEIREFIPLKSILKKSKSSEWKLANYTFQDIQGRTFHGKIVQPERCRLRIEYQIGQDIRTNWISIGQFIKIEPLEKIKNLEIESIGHSSSGVDIEQSTSAEQVRERMGQEGNQLKLKECAQILASLSKFKTEMAGWLFPEEHSLLKSFEQSLDQFRGLVQTTNTNEPSCEMLMTMLTLLEKEISQSYQQCYESAKQKLNSIGEQLGVPFYKSDTQNRLKRIEDAYVKLNNKFVEVTKSFTTRVQTIAELNQQLLTIQHNQELKKLVKKHEKKKSKLLTKWNETCSRHQSTMNALEKKNFQN</sequence>
<evidence type="ECO:0000313" key="3">
    <source>
        <dbReference type="Proteomes" id="UP000816034"/>
    </source>
</evidence>
<dbReference type="RefSeq" id="XP_044542557.1">
    <property type="nucleotide sequence ID" value="XM_044687995.1"/>
</dbReference>
<dbReference type="EMBL" id="PYSW02000056">
    <property type="protein sequence ID" value="KAG2373383.1"/>
    <property type="molecule type" value="Genomic_DNA"/>
</dbReference>